<keyword evidence="4" id="KW-0614">Plasmid</keyword>
<dbReference type="Proteomes" id="UP000000268">
    <property type="component" value="Plasmid pREB4"/>
</dbReference>
<evidence type="ECO:0000313" key="4">
    <source>
        <dbReference type="EMBL" id="ABW32681.1"/>
    </source>
</evidence>
<dbReference type="InterPro" id="IPR000644">
    <property type="entry name" value="CBS_dom"/>
</dbReference>
<dbReference type="SMART" id="SM00116">
    <property type="entry name" value="CBS"/>
    <property type="match status" value="2"/>
</dbReference>
<feature type="domain" description="CBS" evidence="3">
    <location>
        <begin position="8"/>
        <end position="66"/>
    </location>
</feature>
<dbReference type="Pfam" id="PF02672">
    <property type="entry name" value="CP12"/>
    <property type="match status" value="1"/>
</dbReference>
<dbReference type="InterPro" id="IPR051257">
    <property type="entry name" value="Diverse_CBS-Domain"/>
</dbReference>
<name>A8ZNU5_ACAM1</name>
<sequence length="208" mass="23311">MMKVADIMTTEVIKIRNSAKVAEAVRLMRRHGIHALIVDRNHEQDAYGIVTAFDIVAKVTAFGRDPRQVRVYEIMTKPCLVLNPELGVEYAARLLTTTGIHAAPIIQWSLLGILSISDILDQGDFLENPLEVELAQKTQQLIADAHAICKQKGTNSKACRQAWQDVDAVQAEAAHQRAEKLEKTAFEAFCEEYPEAFKDREYDAWCSG</sequence>
<dbReference type="SUPFAM" id="SSF54631">
    <property type="entry name" value="CBS-domain pair"/>
    <property type="match status" value="1"/>
</dbReference>
<dbReference type="InterPro" id="IPR003823">
    <property type="entry name" value="CP12_dom"/>
</dbReference>
<protein>
    <submittedName>
        <fullName evidence="4">CBS domain containing membrane protein</fullName>
    </submittedName>
</protein>
<reference evidence="4 5" key="1">
    <citation type="journal article" date="2008" name="Proc. Natl. Acad. Sci. U.S.A.">
        <title>Niche adaptation and genome expansion in the chlorophyll d-producing cyanobacterium Acaryochloris marina.</title>
        <authorList>
            <person name="Swingley W.D."/>
            <person name="Chen M."/>
            <person name="Cheung P.C."/>
            <person name="Conrad A.L."/>
            <person name="Dejesa L.C."/>
            <person name="Hao J."/>
            <person name="Honchak B.M."/>
            <person name="Karbach L.E."/>
            <person name="Kurdoglu A."/>
            <person name="Lahiri S."/>
            <person name="Mastrian S.D."/>
            <person name="Miyashita H."/>
            <person name="Page L."/>
            <person name="Ramakrishna P."/>
            <person name="Satoh S."/>
            <person name="Sattley W.M."/>
            <person name="Shimada Y."/>
            <person name="Taylor H.L."/>
            <person name="Tomo T."/>
            <person name="Tsuchiya T."/>
            <person name="Wang Z.T."/>
            <person name="Raymond J."/>
            <person name="Mimuro M."/>
            <person name="Blankenship R.E."/>
            <person name="Touchman J.W."/>
        </authorList>
    </citation>
    <scope>NUCLEOTIDE SEQUENCE [LARGE SCALE GENOMIC DNA]</scope>
    <source>
        <strain evidence="5">MBIC 11017</strain>
        <plasmid evidence="5">Plasmid pREB4</plasmid>
    </source>
</reference>
<dbReference type="InterPro" id="IPR046342">
    <property type="entry name" value="CBS_dom_sf"/>
</dbReference>
<organism evidence="4 5">
    <name type="scientific">Acaryochloris marina (strain MBIC 11017)</name>
    <dbReference type="NCBI Taxonomy" id="329726"/>
    <lineage>
        <taxon>Bacteria</taxon>
        <taxon>Bacillati</taxon>
        <taxon>Cyanobacteriota</taxon>
        <taxon>Cyanophyceae</taxon>
        <taxon>Acaryochloridales</taxon>
        <taxon>Acaryochloridaceae</taxon>
        <taxon>Acaryochloris</taxon>
    </lineage>
</organism>
<dbReference type="AlphaFoldDB" id="A8ZNU5"/>
<evidence type="ECO:0000313" key="5">
    <source>
        <dbReference type="Proteomes" id="UP000000268"/>
    </source>
</evidence>
<dbReference type="PANTHER" id="PTHR43080">
    <property type="entry name" value="CBS DOMAIN-CONTAINING PROTEIN CBSX3, MITOCHONDRIAL"/>
    <property type="match status" value="1"/>
</dbReference>
<keyword evidence="5" id="KW-1185">Reference proteome</keyword>
<dbReference type="KEGG" id="amr:AM1_D0186"/>
<gene>
    <name evidence="4" type="ordered locus">AM1_D0186</name>
</gene>
<dbReference type="EMBL" id="CP000841">
    <property type="protein sequence ID" value="ABW32681.1"/>
    <property type="molecule type" value="Genomic_DNA"/>
</dbReference>
<evidence type="ECO:0000259" key="3">
    <source>
        <dbReference type="PROSITE" id="PS51371"/>
    </source>
</evidence>
<dbReference type="Gene3D" id="3.10.580.10">
    <property type="entry name" value="CBS-domain"/>
    <property type="match status" value="1"/>
</dbReference>
<dbReference type="SMART" id="SM01093">
    <property type="entry name" value="CP12"/>
    <property type="match status" value="1"/>
</dbReference>
<dbReference type="PANTHER" id="PTHR43080:SF2">
    <property type="entry name" value="CBS DOMAIN-CONTAINING PROTEIN"/>
    <property type="match status" value="1"/>
</dbReference>
<accession>A8ZNU5</accession>
<geneLocation type="plasmid" evidence="4 5">
    <name>pREB4</name>
</geneLocation>
<dbReference type="HOGENOM" id="CLU_040681_7_1_3"/>
<dbReference type="RefSeq" id="WP_012167699.1">
    <property type="nucleotide sequence ID" value="NC_009929.1"/>
</dbReference>
<dbReference type="OrthoDB" id="9807125at2"/>
<dbReference type="PROSITE" id="PS51371">
    <property type="entry name" value="CBS"/>
    <property type="match status" value="2"/>
</dbReference>
<dbReference type="Pfam" id="PF00571">
    <property type="entry name" value="CBS"/>
    <property type="match status" value="2"/>
</dbReference>
<evidence type="ECO:0000256" key="2">
    <source>
        <dbReference type="PROSITE-ProRule" id="PRU00703"/>
    </source>
</evidence>
<feature type="domain" description="CBS" evidence="3">
    <location>
        <begin position="75"/>
        <end position="130"/>
    </location>
</feature>
<proteinExistence type="predicted"/>
<keyword evidence="1 2" id="KW-0129">CBS domain</keyword>
<evidence type="ECO:0000256" key="1">
    <source>
        <dbReference type="ARBA" id="ARBA00023122"/>
    </source>
</evidence>